<dbReference type="Proteomes" id="UP000554482">
    <property type="component" value="Unassembled WGS sequence"/>
</dbReference>
<dbReference type="PROSITE" id="PS00028">
    <property type="entry name" value="ZINC_FINGER_C2H2_1"/>
    <property type="match status" value="2"/>
</dbReference>
<dbReference type="GO" id="GO:0005634">
    <property type="term" value="C:nucleus"/>
    <property type="evidence" value="ECO:0007669"/>
    <property type="project" value="TreeGrafter"/>
</dbReference>
<feature type="domain" description="C2H2-type" evidence="9">
    <location>
        <begin position="235"/>
        <end position="262"/>
    </location>
</feature>
<dbReference type="SUPFAM" id="SSF57667">
    <property type="entry name" value="beta-beta-alpha zinc fingers"/>
    <property type="match status" value="1"/>
</dbReference>
<feature type="domain" description="C2H2-type" evidence="9">
    <location>
        <begin position="288"/>
        <end position="315"/>
    </location>
</feature>
<evidence type="ECO:0000256" key="7">
    <source>
        <dbReference type="PROSITE-ProRule" id="PRU00042"/>
    </source>
</evidence>
<evidence type="ECO:0000256" key="6">
    <source>
        <dbReference type="ARBA" id="ARBA00023163"/>
    </source>
</evidence>
<dbReference type="InterPro" id="IPR013087">
    <property type="entry name" value="Znf_C2H2_type"/>
</dbReference>
<evidence type="ECO:0000313" key="10">
    <source>
        <dbReference type="EMBL" id="KAF5182768.1"/>
    </source>
</evidence>
<evidence type="ECO:0000256" key="1">
    <source>
        <dbReference type="ARBA" id="ARBA00022723"/>
    </source>
</evidence>
<dbReference type="GO" id="GO:0003700">
    <property type="term" value="F:DNA-binding transcription factor activity"/>
    <property type="evidence" value="ECO:0007669"/>
    <property type="project" value="InterPro"/>
</dbReference>
<reference evidence="10 11" key="1">
    <citation type="submission" date="2020-06" db="EMBL/GenBank/DDBJ databases">
        <title>Transcriptomic and genomic resources for Thalictrum thalictroides and T. hernandezii: Facilitating candidate gene discovery in an emerging model plant lineage.</title>
        <authorList>
            <person name="Arias T."/>
            <person name="Riano-Pachon D.M."/>
            <person name="Di Stilio V.S."/>
        </authorList>
    </citation>
    <scope>NUCLEOTIDE SEQUENCE [LARGE SCALE GENOMIC DNA]</scope>
    <source>
        <strain evidence="11">cv. WT478/WT964</strain>
        <tissue evidence="10">Leaves</tissue>
    </source>
</reference>
<dbReference type="Gene3D" id="3.30.160.60">
    <property type="entry name" value="Classic Zinc Finger"/>
    <property type="match status" value="1"/>
</dbReference>
<dbReference type="GO" id="GO:0000976">
    <property type="term" value="F:transcription cis-regulatory region binding"/>
    <property type="evidence" value="ECO:0007669"/>
    <property type="project" value="TreeGrafter"/>
</dbReference>
<keyword evidence="6" id="KW-0804">Transcription</keyword>
<keyword evidence="11" id="KW-1185">Reference proteome</keyword>
<keyword evidence="3 7" id="KW-0863">Zinc-finger</keyword>
<organism evidence="10 11">
    <name type="scientific">Thalictrum thalictroides</name>
    <name type="common">Rue-anemone</name>
    <name type="synonym">Anemone thalictroides</name>
    <dbReference type="NCBI Taxonomy" id="46969"/>
    <lineage>
        <taxon>Eukaryota</taxon>
        <taxon>Viridiplantae</taxon>
        <taxon>Streptophyta</taxon>
        <taxon>Embryophyta</taxon>
        <taxon>Tracheophyta</taxon>
        <taxon>Spermatophyta</taxon>
        <taxon>Magnoliopsida</taxon>
        <taxon>Ranunculales</taxon>
        <taxon>Ranunculaceae</taxon>
        <taxon>Thalictroideae</taxon>
        <taxon>Thalictrum</taxon>
    </lineage>
</organism>
<sequence>MRSHPRDQTISSSVTEMITSHHSSSSPSTSNVSADSMNNSSSSLNLMISTEVKREGLELNLPRWEKKVKRGRRALTKEEIARKKLKREGTYTGNKQQTPLLHQKDLHGDGDRDLVITGKQLEKLEIAADPVLTMTVETQGIDEVEVANNTATSEEEVAINSKTGFDDERAAVNSSAGSDQYKDDGIIMENESFRSEKRSLPHEFTLENRVKVEGGISMMNIKQKKSLTSSMDGTYRCSECNKCFSSHQALGGHKSSHSTKKTKDVLASTSGAALEHDTRYGLVLNPTHQCKICNKSFPSGQALGGHQRSHYVQPTAPWGKEFTFGHKTVPMGKDCIIDLKSAPVVEATLELKPAAVVQELNIDIRSVVEHDFDLNELPVLEGEEVDTAGIALSISPPQPVQAA</sequence>
<comment type="caution">
    <text evidence="10">The sequence shown here is derived from an EMBL/GenBank/DDBJ whole genome shotgun (WGS) entry which is preliminary data.</text>
</comment>
<accession>A0A7J6VDS5</accession>
<keyword evidence="1" id="KW-0479">Metal-binding</keyword>
<feature type="region of interest" description="Disordered" evidence="8">
    <location>
        <begin position="1"/>
        <end position="38"/>
    </location>
</feature>
<evidence type="ECO:0000313" key="11">
    <source>
        <dbReference type="Proteomes" id="UP000554482"/>
    </source>
</evidence>
<dbReference type="PROSITE" id="PS50157">
    <property type="entry name" value="ZINC_FINGER_C2H2_2"/>
    <property type="match status" value="2"/>
</dbReference>
<dbReference type="SMART" id="SM00355">
    <property type="entry name" value="ZnF_C2H2"/>
    <property type="match status" value="2"/>
</dbReference>
<dbReference type="OrthoDB" id="9411774at2759"/>
<name>A0A7J6VDS5_THATH</name>
<dbReference type="PANTHER" id="PTHR45988">
    <property type="entry name" value="C2H2 TYPE ZINC FINGER TRANSCRIPTION FACTOR FAMILY-RELATED"/>
    <property type="match status" value="1"/>
</dbReference>
<evidence type="ECO:0000256" key="5">
    <source>
        <dbReference type="ARBA" id="ARBA00023015"/>
    </source>
</evidence>
<dbReference type="EMBL" id="JABWDY010034315">
    <property type="protein sequence ID" value="KAF5182768.1"/>
    <property type="molecule type" value="Genomic_DNA"/>
</dbReference>
<gene>
    <name evidence="10" type="ORF">FRX31_027639</name>
</gene>
<dbReference type="InterPro" id="IPR036236">
    <property type="entry name" value="Znf_C2H2_sf"/>
</dbReference>
<dbReference type="AlphaFoldDB" id="A0A7J6VDS5"/>
<keyword evidence="5" id="KW-0805">Transcription regulation</keyword>
<evidence type="ECO:0000256" key="8">
    <source>
        <dbReference type="SAM" id="MobiDB-lite"/>
    </source>
</evidence>
<evidence type="ECO:0000256" key="4">
    <source>
        <dbReference type="ARBA" id="ARBA00022833"/>
    </source>
</evidence>
<evidence type="ECO:0000256" key="3">
    <source>
        <dbReference type="ARBA" id="ARBA00022771"/>
    </source>
</evidence>
<proteinExistence type="predicted"/>
<dbReference type="GO" id="GO:0008270">
    <property type="term" value="F:zinc ion binding"/>
    <property type="evidence" value="ECO:0007669"/>
    <property type="project" value="UniProtKB-KW"/>
</dbReference>
<dbReference type="InterPro" id="IPR044653">
    <property type="entry name" value="AZF1/2/3-like"/>
</dbReference>
<evidence type="ECO:0000259" key="9">
    <source>
        <dbReference type="PROSITE" id="PS50157"/>
    </source>
</evidence>
<keyword evidence="4" id="KW-0862">Zinc</keyword>
<feature type="compositionally biased region" description="Low complexity" evidence="8">
    <location>
        <begin position="20"/>
        <end position="38"/>
    </location>
</feature>
<feature type="compositionally biased region" description="Polar residues" evidence="8">
    <location>
        <begin position="8"/>
        <end position="18"/>
    </location>
</feature>
<protein>
    <submittedName>
        <fullName evidence="10">Zinc finger protein</fullName>
    </submittedName>
</protein>
<dbReference type="Pfam" id="PF13912">
    <property type="entry name" value="zf-C2H2_6"/>
    <property type="match status" value="2"/>
</dbReference>
<keyword evidence="2" id="KW-0677">Repeat</keyword>
<evidence type="ECO:0000256" key="2">
    <source>
        <dbReference type="ARBA" id="ARBA00022737"/>
    </source>
</evidence>
<dbReference type="PANTHER" id="PTHR45988:SF47">
    <property type="entry name" value="OSJNBA0089K21.8-LIKE PROTEIN"/>
    <property type="match status" value="1"/>
</dbReference>